<dbReference type="EMBL" id="BCSX01000064">
    <property type="protein sequence ID" value="GAS92919.1"/>
    <property type="molecule type" value="Genomic_DNA"/>
</dbReference>
<dbReference type="Proteomes" id="UP000069620">
    <property type="component" value="Unassembled WGS sequence"/>
</dbReference>
<accession>A0A100W7E6</accession>
<sequence length="123" mass="13059">MNESHADLDPYAGVLSTCITAERGEYHVSVAAGHHDVAFADIRPSCSAIELCIDIAAGNPSPRVRRQLVDAVFHLDVMHNPVTLRATLPLGDVDLLDDVALHCVDIHTRAAGGSCLVDGHLTA</sequence>
<proteinExistence type="predicted"/>
<reference evidence="2" key="2">
    <citation type="submission" date="2016-02" db="EMBL/GenBank/DDBJ databases">
        <title>Draft genome sequence of five rapidly growing Mycobacterium species.</title>
        <authorList>
            <person name="Katahira K."/>
            <person name="Gotou Y."/>
            <person name="Iida K."/>
            <person name="Ogura Y."/>
            <person name="Hayashi T."/>
        </authorList>
    </citation>
    <scope>NUCLEOTIDE SEQUENCE [LARGE SCALE GENOMIC DNA]</scope>
    <source>
        <strain evidence="2">JCM15654</strain>
    </source>
</reference>
<keyword evidence="2" id="KW-1185">Reference proteome</keyword>
<dbReference type="RefSeq" id="WP_062832442.1">
    <property type="nucleotide sequence ID" value="NZ_BCSX01000064.1"/>
</dbReference>
<reference evidence="2" key="1">
    <citation type="journal article" date="2016" name="Genome Announc.">
        <title>Draft Genome Sequences of Five Rapidly Growing Mycobacterium Species, M. thermoresistibile, M. fortuitum subsp. acetamidolyticum, M. canariasense, M. brisbanense, and M. novocastrense.</title>
        <authorList>
            <person name="Katahira K."/>
            <person name="Ogura Y."/>
            <person name="Gotoh Y."/>
            <person name="Hayashi T."/>
        </authorList>
    </citation>
    <scope>NUCLEOTIDE SEQUENCE [LARGE SCALE GENOMIC DNA]</scope>
    <source>
        <strain evidence="2">JCM15654</strain>
    </source>
</reference>
<dbReference type="AlphaFoldDB" id="A0A100W7E6"/>
<evidence type="ECO:0000313" key="1">
    <source>
        <dbReference type="EMBL" id="GAS92919.1"/>
    </source>
</evidence>
<comment type="caution">
    <text evidence="1">The sequence shown here is derived from an EMBL/GenBank/DDBJ whole genome shotgun (WGS) entry which is preliminary data.</text>
</comment>
<name>A0A100W7E6_9MYCO</name>
<gene>
    <name evidence="1" type="ORF">RMCB_7015</name>
</gene>
<dbReference type="OrthoDB" id="4729713at2"/>
<organism evidence="1 2">
    <name type="scientific">Mycolicibacterium brisbanense</name>
    <dbReference type="NCBI Taxonomy" id="146020"/>
    <lineage>
        <taxon>Bacteria</taxon>
        <taxon>Bacillati</taxon>
        <taxon>Actinomycetota</taxon>
        <taxon>Actinomycetes</taxon>
        <taxon>Mycobacteriales</taxon>
        <taxon>Mycobacteriaceae</taxon>
        <taxon>Mycolicibacterium</taxon>
    </lineage>
</organism>
<protein>
    <submittedName>
        <fullName evidence="1">Putative two-component response regulator</fullName>
    </submittedName>
</protein>
<evidence type="ECO:0000313" key="2">
    <source>
        <dbReference type="Proteomes" id="UP000069620"/>
    </source>
</evidence>